<dbReference type="SMR" id="A0A3B6UAP3"/>
<dbReference type="PANTHER" id="PTHR24286">
    <property type="entry name" value="CYTOCHROME P450 26"/>
    <property type="match status" value="1"/>
</dbReference>
<feature type="signal peptide" evidence="6">
    <location>
        <begin position="1"/>
        <end position="21"/>
    </location>
</feature>
<dbReference type="Proteomes" id="UP000019116">
    <property type="component" value="Chromosome Un"/>
</dbReference>
<keyword evidence="5" id="KW-0503">Monooxygenase</keyword>
<name>A0A3B6UAP3_WHEAT</name>
<dbReference type="PROSITE" id="PS00086">
    <property type="entry name" value="CYTOCHROME_P450"/>
    <property type="match status" value="1"/>
</dbReference>
<dbReference type="STRING" id="4565.A0A3B6UAP3"/>
<evidence type="ECO:0008006" key="9">
    <source>
        <dbReference type="Google" id="ProtNLM"/>
    </source>
</evidence>
<keyword evidence="5" id="KW-0560">Oxidoreductase</keyword>
<evidence type="ECO:0000256" key="4">
    <source>
        <dbReference type="ARBA" id="ARBA00029441"/>
    </source>
</evidence>
<reference evidence="7" key="1">
    <citation type="submission" date="2018-08" db="EMBL/GenBank/DDBJ databases">
        <authorList>
            <person name="Rossello M."/>
        </authorList>
    </citation>
    <scope>NUCLEOTIDE SEQUENCE [LARGE SCALE GENOMIC DNA]</scope>
    <source>
        <strain evidence="7">cv. Chinese Spring</strain>
    </source>
</reference>
<sequence>MGEWGLAWWCALIFTATPLLALVLWHCTDVFHRAAFTLNPAHRGRRLPPGHMGIPVLGESAAMMWYFKVARRPDGFVEAKRKAYGEGSNIYRTHLFGSPAVIVCSPAANKFVLQSTDSFAGRWPMPELLGLTSLPNIEGRQHTRLRGCIVAAVNQPEPLRTFARMVQPRVEAALRTWADKGTIIAVPEMKKVMFGNICKTFISLDPSPFTEKMEKLFVGLVDGIMAFPLNIPGTASHHGLMCRRKLNAVFREELERRRAKKTTAATLGDRQQEDGDLMSRLMETQDEQGKKLSDDEVVDSIGSLVMAAYESTATAAMWASYHLAKSPDILAKLREPAKPGTYRPFGGGYRACAGNMMARLQITIMLYHLSLGCEWKLLNPNARTVYFPTPRPEDNAPMAFSRLCTSM</sequence>
<dbReference type="PANTHER" id="PTHR24286:SF292">
    <property type="entry name" value="ENT-KAURENOIC ACID OXIDASE"/>
    <property type="match status" value="1"/>
</dbReference>
<dbReference type="Gene3D" id="1.10.630.10">
    <property type="entry name" value="Cytochrome P450"/>
    <property type="match status" value="2"/>
</dbReference>
<evidence type="ECO:0000313" key="8">
    <source>
        <dbReference type="Proteomes" id="UP000019116"/>
    </source>
</evidence>
<dbReference type="InterPro" id="IPR036396">
    <property type="entry name" value="Cyt_P450_sf"/>
</dbReference>
<dbReference type="GO" id="GO:0020037">
    <property type="term" value="F:heme binding"/>
    <property type="evidence" value="ECO:0007669"/>
    <property type="project" value="InterPro"/>
</dbReference>
<feature type="chain" id="PRO_5043181803" description="Ent-kaurenoic acid oxidase" evidence="6">
    <location>
        <begin position="22"/>
        <end position="407"/>
    </location>
</feature>
<dbReference type="GO" id="GO:0048868">
    <property type="term" value="P:pollen tube development"/>
    <property type="evidence" value="ECO:0000318"/>
    <property type="project" value="GO_Central"/>
</dbReference>
<evidence type="ECO:0000256" key="2">
    <source>
        <dbReference type="ARBA" id="ARBA00022723"/>
    </source>
</evidence>
<comment type="pathway">
    <text evidence="4">Plant hormone biosynthesis.</text>
</comment>
<dbReference type="GO" id="GO:0004497">
    <property type="term" value="F:monooxygenase activity"/>
    <property type="evidence" value="ECO:0000318"/>
    <property type="project" value="GO_Central"/>
</dbReference>
<dbReference type="GO" id="GO:0005506">
    <property type="term" value="F:iron ion binding"/>
    <property type="evidence" value="ECO:0007669"/>
    <property type="project" value="InterPro"/>
</dbReference>
<reference evidence="7" key="2">
    <citation type="submission" date="2018-10" db="UniProtKB">
        <authorList>
            <consortium name="EnsemblPlants"/>
        </authorList>
    </citation>
    <scope>IDENTIFICATION</scope>
</reference>
<dbReference type="Pfam" id="PF00067">
    <property type="entry name" value="p450"/>
    <property type="match status" value="1"/>
</dbReference>
<evidence type="ECO:0000256" key="1">
    <source>
        <dbReference type="ARBA" id="ARBA00004972"/>
    </source>
</evidence>
<dbReference type="OMA" id="NICKTFI"/>
<organism evidence="7">
    <name type="scientific">Triticum aestivum</name>
    <name type="common">Wheat</name>
    <dbReference type="NCBI Taxonomy" id="4565"/>
    <lineage>
        <taxon>Eukaryota</taxon>
        <taxon>Viridiplantae</taxon>
        <taxon>Streptophyta</taxon>
        <taxon>Embryophyta</taxon>
        <taxon>Tracheophyta</taxon>
        <taxon>Spermatophyta</taxon>
        <taxon>Magnoliopsida</taxon>
        <taxon>Liliopsida</taxon>
        <taxon>Poales</taxon>
        <taxon>Poaceae</taxon>
        <taxon>BOP clade</taxon>
        <taxon>Pooideae</taxon>
        <taxon>Triticodae</taxon>
        <taxon>Triticeae</taxon>
        <taxon>Triticinae</taxon>
        <taxon>Triticum</taxon>
    </lineage>
</organism>
<comment type="similarity">
    <text evidence="5">Belongs to the cytochrome P450 family.</text>
</comment>
<dbReference type="InterPro" id="IPR017972">
    <property type="entry name" value="Cyt_P450_CS"/>
</dbReference>
<dbReference type="InterPro" id="IPR001128">
    <property type="entry name" value="Cyt_P450"/>
</dbReference>
<keyword evidence="6" id="KW-0732">Signal</keyword>
<dbReference type="OrthoDB" id="1879696at2759"/>
<accession>A0A3B6UAP3</accession>
<keyword evidence="3 5" id="KW-0408">Iron</keyword>
<evidence type="ECO:0000256" key="5">
    <source>
        <dbReference type="RuleBase" id="RU000461"/>
    </source>
</evidence>
<protein>
    <recommendedName>
        <fullName evidence="9">Ent-kaurenoic acid oxidase</fullName>
    </recommendedName>
</protein>
<evidence type="ECO:0000313" key="7">
    <source>
        <dbReference type="EnsemblPlants" id="TraesCSU02G085000.1"/>
    </source>
</evidence>
<evidence type="ECO:0000256" key="6">
    <source>
        <dbReference type="SAM" id="SignalP"/>
    </source>
</evidence>
<dbReference type="GO" id="GO:0016705">
    <property type="term" value="F:oxidoreductase activity, acting on paired donors, with incorporation or reduction of molecular oxygen"/>
    <property type="evidence" value="ECO:0007669"/>
    <property type="project" value="InterPro"/>
</dbReference>
<dbReference type="SUPFAM" id="SSF48264">
    <property type="entry name" value="Cytochrome P450"/>
    <property type="match status" value="1"/>
</dbReference>
<keyword evidence="5" id="KW-0349">Heme</keyword>
<evidence type="ECO:0000256" key="3">
    <source>
        <dbReference type="ARBA" id="ARBA00023004"/>
    </source>
</evidence>
<keyword evidence="8" id="KW-1185">Reference proteome</keyword>
<dbReference type="Gramene" id="TraesCSU02G085000.1">
    <property type="protein sequence ID" value="TraesCSU02G085000.1"/>
    <property type="gene ID" value="TraesCSU02G085000"/>
</dbReference>
<keyword evidence="2 5" id="KW-0479">Metal-binding</keyword>
<dbReference type="AlphaFoldDB" id="A0A3B6UAP3"/>
<dbReference type="EnsemblPlants" id="TraesCSU02G085000.1">
    <property type="protein sequence ID" value="TraesCSU02G085000.1"/>
    <property type="gene ID" value="TraesCSU02G085000"/>
</dbReference>
<proteinExistence type="inferred from homology"/>
<comment type="pathway">
    <text evidence="1">Hormone biosynthesis.</text>
</comment>